<name>A0A4C1SW41_EUMVA</name>
<keyword evidence="2" id="KW-1185">Reference proteome</keyword>
<protein>
    <submittedName>
        <fullName evidence="1">Uncharacterized protein</fullName>
    </submittedName>
</protein>
<dbReference type="Proteomes" id="UP000299102">
    <property type="component" value="Unassembled WGS sequence"/>
</dbReference>
<sequence>MIGNKRFSKLVRYRPLQSQNIVDDNNQHSLTSQQKEQLGSVKCQLPSFVVQGLDRTILEKHIIEVVNEDIPIKQRHYPVSPAIQELLYKELD</sequence>
<accession>A0A4C1SW41</accession>
<dbReference type="EMBL" id="BGZK01011326">
    <property type="protein sequence ID" value="GBP06399.1"/>
    <property type="molecule type" value="Genomic_DNA"/>
</dbReference>
<reference evidence="1 2" key="1">
    <citation type="journal article" date="2019" name="Commun. Biol.">
        <title>The bagworm genome reveals a unique fibroin gene that provides high tensile strength.</title>
        <authorList>
            <person name="Kono N."/>
            <person name="Nakamura H."/>
            <person name="Ohtoshi R."/>
            <person name="Tomita M."/>
            <person name="Numata K."/>
            <person name="Arakawa K."/>
        </authorList>
    </citation>
    <scope>NUCLEOTIDE SEQUENCE [LARGE SCALE GENOMIC DNA]</scope>
</reference>
<evidence type="ECO:0000313" key="1">
    <source>
        <dbReference type="EMBL" id="GBP06399.1"/>
    </source>
</evidence>
<proteinExistence type="predicted"/>
<organism evidence="1 2">
    <name type="scientific">Eumeta variegata</name>
    <name type="common">Bagworm moth</name>
    <name type="synonym">Eumeta japonica</name>
    <dbReference type="NCBI Taxonomy" id="151549"/>
    <lineage>
        <taxon>Eukaryota</taxon>
        <taxon>Metazoa</taxon>
        <taxon>Ecdysozoa</taxon>
        <taxon>Arthropoda</taxon>
        <taxon>Hexapoda</taxon>
        <taxon>Insecta</taxon>
        <taxon>Pterygota</taxon>
        <taxon>Neoptera</taxon>
        <taxon>Endopterygota</taxon>
        <taxon>Lepidoptera</taxon>
        <taxon>Glossata</taxon>
        <taxon>Ditrysia</taxon>
        <taxon>Tineoidea</taxon>
        <taxon>Psychidae</taxon>
        <taxon>Oiketicinae</taxon>
        <taxon>Eumeta</taxon>
    </lineage>
</organism>
<dbReference type="AlphaFoldDB" id="A0A4C1SW41"/>
<gene>
    <name evidence="1" type="ORF">EVAR_73884_1</name>
</gene>
<comment type="caution">
    <text evidence="1">The sequence shown here is derived from an EMBL/GenBank/DDBJ whole genome shotgun (WGS) entry which is preliminary data.</text>
</comment>
<evidence type="ECO:0000313" key="2">
    <source>
        <dbReference type="Proteomes" id="UP000299102"/>
    </source>
</evidence>
<dbReference type="OrthoDB" id="10067601at2759"/>